<dbReference type="InterPro" id="IPR015940">
    <property type="entry name" value="UBA"/>
</dbReference>
<dbReference type="OrthoDB" id="267397at2759"/>
<dbReference type="PANTHER" id="PTHR10677:SF3">
    <property type="entry name" value="FI07626P-RELATED"/>
    <property type="match status" value="1"/>
</dbReference>
<dbReference type="SMART" id="SM00727">
    <property type="entry name" value="STI1"/>
    <property type="match status" value="2"/>
</dbReference>
<dbReference type="EMBL" id="ML014185">
    <property type="protein sequence ID" value="RKP01112.1"/>
    <property type="molecule type" value="Genomic_DNA"/>
</dbReference>
<protein>
    <recommendedName>
        <fullName evidence="2">UBA domain-containing protein</fullName>
    </recommendedName>
</protein>
<name>A0A4P9X7C6_9FUNG</name>
<evidence type="ECO:0000259" key="2">
    <source>
        <dbReference type="PROSITE" id="PS50030"/>
    </source>
</evidence>
<dbReference type="InterPro" id="IPR006636">
    <property type="entry name" value="STI1_HS-bd"/>
</dbReference>
<feature type="region of interest" description="Disordered" evidence="1">
    <location>
        <begin position="298"/>
        <end position="320"/>
    </location>
</feature>
<feature type="domain" description="UBA" evidence="2">
    <location>
        <begin position="514"/>
        <end position="559"/>
    </location>
</feature>
<dbReference type="STRING" id="1555241.A0A4P9X7C6"/>
<evidence type="ECO:0000256" key="1">
    <source>
        <dbReference type="SAM" id="MobiDB-lite"/>
    </source>
</evidence>
<dbReference type="Gene3D" id="1.10.260.100">
    <property type="match status" value="1"/>
</dbReference>
<sequence>MPDLHVRLPNGTRFTLPLPDTEQTTVAQLREKVGAAILALPPATASTSAAPSSSSSTSAPPSPPATRPPPAMLAALIAPGTAALRPTCRLIADGRMLFDDEATLGTYDLRHGNTLYLAAAPLPSNGRDGSGSHGAAMPSGISGEALRRAASTAGAEAGRNGGGGGDPLGLPPGLSALLDSPLMQQLFNDPETMRALMLSDPRIQRMAESHPEIAHALADPSVLSQMMAMMRNPQARANALRDHDRQLARLESMPGGFAALSSIYQSLEGDGGLDGPLSGNDGGAAESAASNAAFAARLGATPDGPLPNPWAPPPPPPPTVPAADAAWPFGAGTAGMPGMAGHPLAALLGAMPPFGTSATPPGSSAGSSASAPVHPLAALLGGMGGLPGSASGAGGAPAADPFGAGAWNPFALLAGLSGSAPGTGPPANASANAADPLAAWLGAPSSVAASTAPPPAAAMMAAHPLAALFGGGMTSTPWGVMGGLPPAAPAPAAASRPPPTTVAAAPAGAATTSDSSEARAKYADELVTLAGMGFADEPANLRALRATGGNVAAAVAYLV</sequence>
<evidence type="ECO:0000313" key="3">
    <source>
        <dbReference type="EMBL" id="RKP01112.1"/>
    </source>
</evidence>
<feature type="compositionally biased region" description="Pro residues" evidence="1">
    <location>
        <begin position="304"/>
        <end position="320"/>
    </location>
</feature>
<dbReference type="Pfam" id="PF00627">
    <property type="entry name" value="UBA"/>
    <property type="match status" value="1"/>
</dbReference>
<dbReference type="GO" id="GO:0005829">
    <property type="term" value="C:cytosol"/>
    <property type="evidence" value="ECO:0007669"/>
    <property type="project" value="TreeGrafter"/>
</dbReference>
<dbReference type="GO" id="GO:0006511">
    <property type="term" value="P:ubiquitin-dependent protein catabolic process"/>
    <property type="evidence" value="ECO:0007669"/>
    <property type="project" value="TreeGrafter"/>
</dbReference>
<dbReference type="PANTHER" id="PTHR10677">
    <property type="entry name" value="UBIQUILIN"/>
    <property type="match status" value="1"/>
</dbReference>
<dbReference type="SUPFAM" id="SSF54236">
    <property type="entry name" value="Ubiquitin-like"/>
    <property type="match status" value="1"/>
</dbReference>
<feature type="region of interest" description="Disordered" evidence="1">
    <location>
        <begin position="45"/>
        <end position="71"/>
    </location>
</feature>
<feature type="compositionally biased region" description="Pro residues" evidence="1">
    <location>
        <begin position="60"/>
        <end position="71"/>
    </location>
</feature>
<dbReference type="SUPFAM" id="SSF46934">
    <property type="entry name" value="UBA-like"/>
    <property type="match status" value="1"/>
</dbReference>
<gene>
    <name evidence="3" type="ORF">CXG81DRAFT_19065</name>
</gene>
<dbReference type="PROSITE" id="PS50030">
    <property type="entry name" value="UBA"/>
    <property type="match status" value="1"/>
</dbReference>
<dbReference type="FunFam" id="1.10.260.100:FF:000001">
    <property type="entry name" value="Ubiquilin 1"/>
    <property type="match status" value="1"/>
</dbReference>
<feature type="compositionally biased region" description="Low complexity" evidence="1">
    <location>
        <begin position="490"/>
        <end position="512"/>
    </location>
</feature>
<dbReference type="Proteomes" id="UP000274922">
    <property type="component" value="Unassembled WGS sequence"/>
</dbReference>
<dbReference type="InterPro" id="IPR029071">
    <property type="entry name" value="Ubiquitin-like_domsf"/>
</dbReference>
<dbReference type="InterPro" id="IPR009060">
    <property type="entry name" value="UBA-like_sf"/>
</dbReference>
<dbReference type="Pfam" id="PF23195">
    <property type="entry name" value="UBQLN1"/>
    <property type="match status" value="1"/>
</dbReference>
<feature type="region of interest" description="Disordered" evidence="1">
    <location>
        <begin position="488"/>
        <end position="518"/>
    </location>
</feature>
<keyword evidence="4" id="KW-1185">Reference proteome</keyword>
<proteinExistence type="predicted"/>
<accession>A0A4P9X7C6</accession>
<feature type="compositionally biased region" description="Low complexity" evidence="1">
    <location>
        <begin position="45"/>
        <end position="59"/>
    </location>
</feature>
<dbReference type="Gene3D" id="1.10.8.10">
    <property type="entry name" value="DNA helicase RuvA subunit, C-terminal domain"/>
    <property type="match status" value="1"/>
</dbReference>
<feature type="region of interest" description="Disordered" evidence="1">
    <location>
        <begin position="145"/>
        <end position="170"/>
    </location>
</feature>
<organism evidence="3 4">
    <name type="scientific">Caulochytrium protostelioides</name>
    <dbReference type="NCBI Taxonomy" id="1555241"/>
    <lineage>
        <taxon>Eukaryota</taxon>
        <taxon>Fungi</taxon>
        <taxon>Fungi incertae sedis</taxon>
        <taxon>Chytridiomycota</taxon>
        <taxon>Chytridiomycota incertae sedis</taxon>
        <taxon>Chytridiomycetes</taxon>
        <taxon>Caulochytriales</taxon>
        <taxon>Caulochytriaceae</taxon>
        <taxon>Caulochytrium</taxon>
    </lineage>
</organism>
<dbReference type="AlphaFoldDB" id="A0A4P9X7C6"/>
<evidence type="ECO:0000313" key="4">
    <source>
        <dbReference type="Proteomes" id="UP000274922"/>
    </source>
</evidence>
<reference evidence="4" key="1">
    <citation type="journal article" date="2018" name="Nat. Microbiol.">
        <title>Leveraging single-cell genomics to expand the fungal tree of life.</title>
        <authorList>
            <person name="Ahrendt S.R."/>
            <person name="Quandt C.A."/>
            <person name="Ciobanu D."/>
            <person name="Clum A."/>
            <person name="Salamov A."/>
            <person name="Andreopoulos B."/>
            <person name="Cheng J.F."/>
            <person name="Woyke T."/>
            <person name="Pelin A."/>
            <person name="Henrissat B."/>
            <person name="Reynolds N.K."/>
            <person name="Benny G.L."/>
            <person name="Smith M.E."/>
            <person name="James T.Y."/>
            <person name="Grigoriev I.V."/>
        </authorList>
    </citation>
    <scope>NUCLEOTIDE SEQUENCE [LARGE SCALE GENOMIC DNA]</scope>
    <source>
        <strain evidence="4">ATCC 52028</strain>
    </source>
</reference>
<dbReference type="InterPro" id="IPR015496">
    <property type="entry name" value="Ubiquilin"/>
</dbReference>
<dbReference type="GO" id="GO:0031593">
    <property type="term" value="F:polyubiquitin modification-dependent protein binding"/>
    <property type="evidence" value="ECO:0007669"/>
    <property type="project" value="TreeGrafter"/>
</dbReference>